<feature type="compositionally biased region" description="Basic and acidic residues" evidence="1">
    <location>
        <begin position="41"/>
        <end position="51"/>
    </location>
</feature>
<dbReference type="Proteomes" id="UP000886885">
    <property type="component" value="Chromosome 1A"/>
</dbReference>
<name>A0A8X8DJU7_POPTO</name>
<accession>A0A8X8DJU7</accession>
<evidence type="ECO:0000313" key="2">
    <source>
        <dbReference type="EMBL" id="KAG6793298.1"/>
    </source>
</evidence>
<sequence>MLFKWPLFCFRPCSSSSPPTGRETQQEEAAGPTCENVGSIYDDKGGCKDEETNSSAGRSRKSFSSFAFERGFLKWVLRSNDKDRGLYRERETVHKGRKDVSDSPEMEREPEAANVVQEAKHVMTVNSKVMAEEKIIRGRNSSKGAGDNEATEGAAGNGKENVKEDNILYFQEPPSFRIYCVHNVSVDGDSNGEFDIYHFSSLGRDQRARQWKEEEK</sequence>
<organism evidence="2 3">
    <name type="scientific">Populus tomentosa</name>
    <name type="common">Chinese white poplar</name>
    <dbReference type="NCBI Taxonomy" id="118781"/>
    <lineage>
        <taxon>Eukaryota</taxon>
        <taxon>Viridiplantae</taxon>
        <taxon>Streptophyta</taxon>
        <taxon>Embryophyta</taxon>
        <taxon>Tracheophyta</taxon>
        <taxon>Spermatophyta</taxon>
        <taxon>Magnoliopsida</taxon>
        <taxon>eudicotyledons</taxon>
        <taxon>Gunneridae</taxon>
        <taxon>Pentapetalae</taxon>
        <taxon>rosids</taxon>
        <taxon>fabids</taxon>
        <taxon>Malpighiales</taxon>
        <taxon>Salicaceae</taxon>
        <taxon>Saliceae</taxon>
        <taxon>Populus</taxon>
    </lineage>
</organism>
<gene>
    <name evidence="2" type="ORF">POTOM_002501</name>
</gene>
<comment type="caution">
    <text evidence="2">The sequence shown here is derived from an EMBL/GenBank/DDBJ whole genome shotgun (WGS) entry which is preliminary data.</text>
</comment>
<feature type="region of interest" description="Disordered" evidence="1">
    <location>
        <begin position="137"/>
        <end position="159"/>
    </location>
</feature>
<reference evidence="2" key="1">
    <citation type="journal article" date="2020" name="bioRxiv">
        <title>Hybrid origin of Populus tomentosa Carr. identified through genome sequencing and phylogenomic analysis.</title>
        <authorList>
            <person name="An X."/>
            <person name="Gao K."/>
            <person name="Chen Z."/>
            <person name="Li J."/>
            <person name="Yang X."/>
            <person name="Yang X."/>
            <person name="Zhou J."/>
            <person name="Guo T."/>
            <person name="Zhao T."/>
            <person name="Huang S."/>
            <person name="Miao D."/>
            <person name="Khan W.U."/>
            <person name="Rao P."/>
            <person name="Ye M."/>
            <person name="Lei B."/>
            <person name="Liao W."/>
            <person name="Wang J."/>
            <person name="Ji L."/>
            <person name="Li Y."/>
            <person name="Guo B."/>
            <person name="Mustafa N.S."/>
            <person name="Li S."/>
            <person name="Yun Q."/>
            <person name="Keller S.R."/>
            <person name="Mao J."/>
            <person name="Zhang R."/>
            <person name="Strauss S.H."/>
        </authorList>
    </citation>
    <scope>NUCLEOTIDE SEQUENCE</scope>
    <source>
        <strain evidence="2">GM15</strain>
        <tissue evidence="2">Leaf</tissue>
    </source>
</reference>
<dbReference type="AlphaFoldDB" id="A0A8X8DJU7"/>
<dbReference type="EMBL" id="JAAWWB010000001">
    <property type="protein sequence ID" value="KAG6793298.1"/>
    <property type="molecule type" value="Genomic_DNA"/>
</dbReference>
<proteinExistence type="predicted"/>
<protein>
    <submittedName>
        <fullName evidence="2">Uncharacterized protein</fullName>
    </submittedName>
</protein>
<keyword evidence="3" id="KW-1185">Reference proteome</keyword>
<evidence type="ECO:0000256" key="1">
    <source>
        <dbReference type="SAM" id="MobiDB-lite"/>
    </source>
</evidence>
<dbReference type="OrthoDB" id="828304at2759"/>
<feature type="region of interest" description="Disordered" evidence="1">
    <location>
        <begin position="15"/>
        <end position="60"/>
    </location>
</feature>
<evidence type="ECO:0000313" key="3">
    <source>
        <dbReference type="Proteomes" id="UP000886885"/>
    </source>
</evidence>